<sequence length="95" mass="11329">MKLSKCKKCTHQFNWLKVYKSLWFNNPQRRIIQCSKCGTKHDLSPRSRFVSLVLLIPMLIFGVMFTNLFSVNIFSFSLTNIFDNFYLTNNKFCKF</sequence>
<dbReference type="EMBL" id="JAHQCS010000144">
    <property type="protein sequence ID" value="MBU9713555.1"/>
    <property type="molecule type" value="Genomic_DNA"/>
</dbReference>
<gene>
    <name evidence="2" type="ORF">KS419_17640</name>
</gene>
<dbReference type="NCBIfam" id="TIGR04104">
    <property type="entry name" value="cxxc_20_cxxc"/>
    <property type="match status" value="1"/>
</dbReference>
<feature type="transmembrane region" description="Helical" evidence="1">
    <location>
        <begin position="49"/>
        <end position="69"/>
    </location>
</feature>
<dbReference type="InterPro" id="IPR026369">
    <property type="entry name" value="CxxC_20_CxxC"/>
</dbReference>
<keyword evidence="1" id="KW-0812">Transmembrane</keyword>
<reference evidence="2 3" key="1">
    <citation type="submission" date="2021-06" db="EMBL/GenBank/DDBJ databases">
        <title>Bacillus sp. RD4P76, an endophyte from a halophyte.</title>
        <authorList>
            <person name="Sun J.-Q."/>
        </authorList>
    </citation>
    <scope>NUCLEOTIDE SEQUENCE [LARGE SCALE GENOMIC DNA]</scope>
    <source>
        <strain evidence="2 3">CGMCC 1.15917</strain>
    </source>
</reference>
<comment type="caution">
    <text evidence="2">The sequence shown here is derived from an EMBL/GenBank/DDBJ whole genome shotgun (WGS) entry which is preliminary data.</text>
</comment>
<keyword evidence="3" id="KW-1185">Reference proteome</keyword>
<keyword evidence="1" id="KW-0472">Membrane</keyword>
<organism evidence="2 3">
    <name type="scientific">Evansella tamaricis</name>
    <dbReference type="NCBI Taxonomy" id="2069301"/>
    <lineage>
        <taxon>Bacteria</taxon>
        <taxon>Bacillati</taxon>
        <taxon>Bacillota</taxon>
        <taxon>Bacilli</taxon>
        <taxon>Bacillales</taxon>
        <taxon>Bacillaceae</taxon>
        <taxon>Evansella</taxon>
    </lineage>
</organism>
<protein>
    <recommendedName>
        <fullName evidence="4">CXXC-20-CXXC protein</fullName>
    </recommendedName>
</protein>
<name>A0ABS6JMB1_9BACI</name>
<evidence type="ECO:0000256" key="1">
    <source>
        <dbReference type="SAM" id="Phobius"/>
    </source>
</evidence>
<dbReference type="RefSeq" id="WP_217067707.1">
    <property type="nucleotide sequence ID" value="NZ_JAHQCS010000144.1"/>
</dbReference>
<evidence type="ECO:0000313" key="2">
    <source>
        <dbReference type="EMBL" id="MBU9713555.1"/>
    </source>
</evidence>
<evidence type="ECO:0008006" key="4">
    <source>
        <dbReference type="Google" id="ProtNLM"/>
    </source>
</evidence>
<accession>A0ABS6JMB1</accession>
<evidence type="ECO:0000313" key="3">
    <source>
        <dbReference type="Proteomes" id="UP000784880"/>
    </source>
</evidence>
<dbReference type="Proteomes" id="UP000784880">
    <property type="component" value="Unassembled WGS sequence"/>
</dbReference>
<proteinExistence type="predicted"/>
<keyword evidence="1" id="KW-1133">Transmembrane helix</keyword>